<name>A0AAX7U560_ASTCA</name>
<protein>
    <recommendedName>
        <fullName evidence="10">Ig-like domain-containing protein</fullName>
    </recommendedName>
</protein>
<dbReference type="InterPro" id="IPR013106">
    <property type="entry name" value="Ig_V-set"/>
</dbReference>
<dbReference type="Pfam" id="PF07686">
    <property type="entry name" value="V-set"/>
    <property type="match status" value="2"/>
</dbReference>
<accession>A0AAX7U560</accession>
<evidence type="ECO:0000256" key="4">
    <source>
        <dbReference type="ARBA" id="ARBA00023157"/>
    </source>
</evidence>
<dbReference type="Proteomes" id="UP000265100">
    <property type="component" value="Chromosome 3"/>
</dbReference>
<dbReference type="SMART" id="SM00408">
    <property type="entry name" value="IGc2"/>
    <property type="match status" value="2"/>
</dbReference>
<feature type="chain" id="PRO_5044245074" description="Ig-like domain-containing protein" evidence="9">
    <location>
        <begin position="24"/>
        <end position="345"/>
    </location>
</feature>
<keyword evidence="6" id="KW-0393">Immunoglobulin domain</keyword>
<dbReference type="SUPFAM" id="SSF48726">
    <property type="entry name" value="Immunoglobulin"/>
    <property type="match status" value="2"/>
</dbReference>
<keyword evidence="4" id="KW-1015">Disulfide bond</keyword>
<dbReference type="Ensembl" id="ENSACLT00000054679.1">
    <property type="protein sequence ID" value="ENSACLP00000060591.1"/>
    <property type="gene ID" value="ENSACLG00000033215.1"/>
</dbReference>
<dbReference type="GO" id="GO:0050863">
    <property type="term" value="P:regulation of T cell activation"/>
    <property type="evidence" value="ECO:0007669"/>
    <property type="project" value="UniProtKB-ARBA"/>
</dbReference>
<evidence type="ECO:0000256" key="8">
    <source>
        <dbReference type="SAM" id="Phobius"/>
    </source>
</evidence>
<evidence type="ECO:0000256" key="6">
    <source>
        <dbReference type="ARBA" id="ARBA00023319"/>
    </source>
</evidence>
<dbReference type="GeneTree" id="ENSGT01050000244843"/>
<keyword evidence="5" id="KW-0325">Glycoprotein</keyword>
<evidence type="ECO:0000256" key="7">
    <source>
        <dbReference type="SAM" id="MobiDB-lite"/>
    </source>
</evidence>
<dbReference type="AlphaFoldDB" id="A0AAX7U560"/>
<reference evidence="12" key="2">
    <citation type="submission" date="2023-03" db="EMBL/GenBank/DDBJ databases">
        <authorList>
            <consortium name="Wellcome Sanger Institute Data Sharing"/>
        </authorList>
    </citation>
    <scope>NUCLEOTIDE SEQUENCE [LARGE SCALE GENOMIC DNA]</scope>
</reference>
<dbReference type="SMART" id="SM00406">
    <property type="entry name" value="IGv"/>
    <property type="match status" value="1"/>
</dbReference>
<evidence type="ECO:0000256" key="9">
    <source>
        <dbReference type="SAM" id="SignalP"/>
    </source>
</evidence>
<keyword evidence="2 9" id="KW-0732">Signal</keyword>
<evidence type="ECO:0000259" key="10">
    <source>
        <dbReference type="PROSITE" id="PS50835"/>
    </source>
</evidence>
<feature type="signal peptide" evidence="9">
    <location>
        <begin position="1"/>
        <end position="23"/>
    </location>
</feature>
<comment type="subcellular location">
    <subcellularLocation>
        <location evidence="1">Membrane</location>
    </subcellularLocation>
</comment>
<dbReference type="InterPro" id="IPR007110">
    <property type="entry name" value="Ig-like_dom"/>
</dbReference>
<reference evidence="11" key="4">
    <citation type="submission" date="2025-09" db="UniProtKB">
        <authorList>
            <consortium name="Ensembl"/>
        </authorList>
    </citation>
    <scope>IDENTIFICATION</scope>
</reference>
<keyword evidence="8" id="KW-0812">Transmembrane</keyword>
<evidence type="ECO:0000313" key="12">
    <source>
        <dbReference type="Proteomes" id="UP000265100"/>
    </source>
</evidence>
<reference evidence="11" key="3">
    <citation type="submission" date="2025-08" db="UniProtKB">
        <authorList>
            <consortium name="Ensembl"/>
        </authorList>
    </citation>
    <scope>IDENTIFICATION</scope>
</reference>
<dbReference type="PANTHER" id="PTHR24100">
    <property type="entry name" value="BUTYROPHILIN"/>
    <property type="match status" value="1"/>
</dbReference>
<dbReference type="InterPro" id="IPR050504">
    <property type="entry name" value="IgSF_BTN/MOG"/>
</dbReference>
<proteinExistence type="predicted"/>
<dbReference type="Gene3D" id="2.60.40.10">
    <property type="entry name" value="Immunoglobulins"/>
    <property type="match status" value="2"/>
</dbReference>
<dbReference type="PROSITE" id="PS50835">
    <property type="entry name" value="IG_LIKE"/>
    <property type="match status" value="1"/>
</dbReference>
<evidence type="ECO:0000256" key="5">
    <source>
        <dbReference type="ARBA" id="ARBA00023180"/>
    </source>
</evidence>
<dbReference type="GO" id="GO:0016020">
    <property type="term" value="C:membrane"/>
    <property type="evidence" value="ECO:0007669"/>
    <property type="project" value="UniProtKB-SubCell"/>
</dbReference>
<sequence>MDFMPFLVVPLWTSILHLDFVKGSFVVDVTQSSYQAEENHNITLEWTFTTKPDTSISALKVFCILNNGHKYWTFYHLFDGVEFSEDQDKKFSGRVQSDKDALREGRIRLQLSRLRTEDSGLYLCEVDTGYGRGYNSCRVTVSGEVLVIGSNLPIIAAPGDDVILPCHLEPTFDVQGMTVEWSKPDLKPNPSDRLSRVEYVHLYRDRQEVPDMKMASYFRRTELFMDDMKHGNISLKILNVSEEDNGRYRCFIPKLQSRVKAAVVELVVDPNFAKTSTTETPLHFQTPDPQDATPANAGRSRVSVVAVVITFMSVLVVVAFSACFSRCLHQKLNKLSEGKTTQSQV</sequence>
<evidence type="ECO:0000256" key="2">
    <source>
        <dbReference type="ARBA" id="ARBA00022729"/>
    </source>
</evidence>
<dbReference type="InterPro" id="IPR013783">
    <property type="entry name" value="Ig-like_fold"/>
</dbReference>
<dbReference type="InterPro" id="IPR003598">
    <property type="entry name" value="Ig_sub2"/>
</dbReference>
<dbReference type="SMART" id="SM00409">
    <property type="entry name" value="IG"/>
    <property type="match status" value="2"/>
</dbReference>
<dbReference type="FunFam" id="2.60.40.10:FF:000142">
    <property type="entry name" value="V-set domain-containing T-cell activation inhibitor 1"/>
    <property type="match status" value="1"/>
</dbReference>
<dbReference type="PANTHER" id="PTHR24100:SF151">
    <property type="entry name" value="ICOS LIGAND"/>
    <property type="match status" value="1"/>
</dbReference>
<evidence type="ECO:0000256" key="3">
    <source>
        <dbReference type="ARBA" id="ARBA00023136"/>
    </source>
</evidence>
<keyword evidence="12" id="KW-1185">Reference proteome</keyword>
<feature type="domain" description="Ig-like" evidence="10">
    <location>
        <begin position="159"/>
        <end position="260"/>
    </location>
</feature>
<feature type="region of interest" description="Disordered" evidence="7">
    <location>
        <begin position="277"/>
        <end position="296"/>
    </location>
</feature>
<dbReference type="InterPro" id="IPR036179">
    <property type="entry name" value="Ig-like_dom_sf"/>
</dbReference>
<dbReference type="InterPro" id="IPR003599">
    <property type="entry name" value="Ig_sub"/>
</dbReference>
<evidence type="ECO:0000256" key="1">
    <source>
        <dbReference type="ARBA" id="ARBA00004370"/>
    </source>
</evidence>
<reference evidence="11 12" key="1">
    <citation type="submission" date="2018-05" db="EMBL/GenBank/DDBJ databases">
        <authorList>
            <person name="Datahose"/>
        </authorList>
    </citation>
    <scope>NUCLEOTIDE SEQUENCE</scope>
</reference>
<feature type="transmembrane region" description="Helical" evidence="8">
    <location>
        <begin position="302"/>
        <end position="324"/>
    </location>
</feature>
<keyword evidence="8" id="KW-1133">Transmembrane helix</keyword>
<dbReference type="GO" id="GO:1903037">
    <property type="term" value="P:regulation of leukocyte cell-cell adhesion"/>
    <property type="evidence" value="ECO:0007669"/>
    <property type="project" value="UniProtKB-ARBA"/>
</dbReference>
<keyword evidence="3 8" id="KW-0472">Membrane</keyword>
<evidence type="ECO:0000313" key="11">
    <source>
        <dbReference type="Ensembl" id="ENSACLP00000060591.1"/>
    </source>
</evidence>
<organism evidence="11 12">
    <name type="scientific">Astatotilapia calliptera</name>
    <name type="common">Eastern happy</name>
    <name type="synonym">Chromis callipterus</name>
    <dbReference type="NCBI Taxonomy" id="8154"/>
    <lineage>
        <taxon>Eukaryota</taxon>
        <taxon>Metazoa</taxon>
        <taxon>Chordata</taxon>
        <taxon>Craniata</taxon>
        <taxon>Vertebrata</taxon>
        <taxon>Euteleostomi</taxon>
        <taxon>Actinopterygii</taxon>
        <taxon>Neopterygii</taxon>
        <taxon>Teleostei</taxon>
        <taxon>Neoteleostei</taxon>
        <taxon>Acanthomorphata</taxon>
        <taxon>Ovalentaria</taxon>
        <taxon>Cichlomorphae</taxon>
        <taxon>Cichliformes</taxon>
        <taxon>Cichlidae</taxon>
        <taxon>African cichlids</taxon>
        <taxon>Pseudocrenilabrinae</taxon>
        <taxon>Haplochromini</taxon>
        <taxon>Astatotilapia</taxon>
    </lineage>
</organism>